<dbReference type="InParanoid" id="A0A3N4LI48"/>
<protein>
    <submittedName>
        <fullName evidence="2">Uncharacterized protein</fullName>
    </submittedName>
</protein>
<accession>A0A3N4LI48</accession>
<reference evidence="2 3" key="1">
    <citation type="journal article" date="2018" name="Nat. Ecol. Evol.">
        <title>Pezizomycetes genomes reveal the molecular basis of ectomycorrhizal truffle lifestyle.</title>
        <authorList>
            <person name="Murat C."/>
            <person name="Payen T."/>
            <person name="Noel B."/>
            <person name="Kuo A."/>
            <person name="Morin E."/>
            <person name="Chen J."/>
            <person name="Kohler A."/>
            <person name="Krizsan K."/>
            <person name="Balestrini R."/>
            <person name="Da Silva C."/>
            <person name="Montanini B."/>
            <person name="Hainaut M."/>
            <person name="Levati E."/>
            <person name="Barry K.W."/>
            <person name="Belfiori B."/>
            <person name="Cichocki N."/>
            <person name="Clum A."/>
            <person name="Dockter R.B."/>
            <person name="Fauchery L."/>
            <person name="Guy J."/>
            <person name="Iotti M."/>
            <person name="Le Tacon F."/>
            <person name="Lindquist E.A."/>
            <person name="Lipzen A."/>
            <person name="Malagnac F."/>
            <person name="Mello A."/>
            <person name="Molinier V."/>
            <person name="Miyauchi S."/>
            <person name="Poulain J."/>
            <person name="Riccioni C."/>
            <person name="Rubini A."/>
            <person name="Sitrit Y."/>
            <person name="Splivallo R."/>
            <person name="Traeger S."/>
            <person name="Wang M."/>
            <person name="Zifcakova L."/>
            <person name="Wipf D."/>
            <person name="Zambonelli A."/>
            <person name="Paolocci F."/>
            <person name="Nowrousian M."/>
            <person name="Ottonello S."/>
            <person name="Baldrian P."/>
            <person name="Spatafora J.W."/>
            <person name="Henrissat B."/>
            <person name="Nagy L.G."/>
            <person name="Aury J.M."/>
            <person name="Wincker P."/>
            <person name="Grigoriev I.V."/>
            <person name="Bonfante P."/>
            <person name="Martin F.M."/>
        </authorList>
    </citation>
    <scope>NUCLEOTIDE SEQUENCE [LARGE SCALE GENOMIC DNA]</scope>
    <source>
        <strain evidence="2 3">ATCC MYA-4762</strain>
    </source>
</reference>
<gene>
    <name evidence="2" type="ORF">L211DRAFT_337857</name>
</gene>
<name>A0A3N4LI48_9PEZI</name>
<feature type="compositionally biased region" description="Low complexity" evidence="1">
    <location>
        <begin position="107"/>
        <end position="117"/>
    </location>
</feature>
<dbReference type="Proteomes" id="UP000267821">
    <property type="component" value="Unassembled WGS sequence"/>
</dbReference>
<sequence>MPPVGSPEYIYQGIRNLDEHMLITSRLMKLIYEILSRPLQHSQSCPSKACRYTKKNLTTIDRQCGYEVPVFLWKIIATKTFPEFLARDNIEPTEISQRPMQMPNPESPRSGPQSGSPRIWKLAYTNIETPIEEAAIPPPPPKGTIETFQHSVTGWR</sequence>
<proteinExistence type="predicted"/>
<dbReference type="EMBL" id="ML121552">
    <property type="protein sequence ID" value="RPB22416.1"/>
    <property type="molecule type" value="Genomic_DNA"/>
</dbReference>
<keyword evidence="3" id="KW-1185">Reference proteome</keyword>
<dbReference type="AlphaFoldDB" id="A0A3N4LI48"/>
<evidence type="ECO:0000313" key="3">
    <source>
        <dbReference type="Proteomes" id="UP000267821"/>
    </source>
</evidence>
<evidence type="ECO:0000313" key="2">
    <source>
        <dbReference type="EMBL" id="RPB22416.1"/>
    </source>
</evidence>
<organism evidence="2 3">
    <name type="scientific">Terfezia boudieri ATCC MYA-4762</name>
    <dbReference type="NCBI Taxonomy" id="1051890"/>
    <lineage>
        <taxon>Eukaryota</taxon>
        <taxon>Fungi</taxon>
        <taxon>Dikarya</taxon>
        <taxon>Ascomycota</taxon>
        <taxon>Pezizomycotina</taxon>
        <taxon>Pezizomycetes</taxon>
        <taxon>Pezizales</taxon>
        <taxon>Pezizaceae</taxon>
        <taxon>Terfezia</taxon>
    </lineage>
</organism>
<feature type="region of interest" description="Disordered" evidence="1">
    <location>
        <begin position="132"/>
        <end position="156"/>
    </location>
</feature>
<feature type="region of interest" description="Disordered" evidence="1">
    <location>
        <begin position="92"/>
        <end position="117"/>
    </location>
</feature>
<evidence type="ECO:0000256" key="1">
    <source>
        <dbReference type="SAM" id="MobiDB-lite"/>
    </source>
</evidence>